<protein>
    <submittedName>
        <fullName evidence="1">Uncharacterized protein</fullName>
    </submittedName>
</protein>
<dbReference type="EMBL" id="REGN01001777">
    <property type="protein sequence ID" value="RNA32623.1"/>
    <property type="molecule type" value="Genomic_DNA"/>
</dbReference>
<reference evidence="1 2" key="1">
    <citation type="journal article" date="2018" name="Sci. Rep.">
        <title>Genomic signatures of local adaptation to the degree of environmental predictability in rotifers.</title>
        <authorList>
            <person name="Franch-Gras L."/>
            <person name="Hahn C."/>
            <person name="Garcia-Roger E.M."/>
            <person name="Carmona M.J."/>
            <person name="Serra M."/>
            <person name="Gomez A."/>
        </authorList>
    </citation>
    <scope>NUCLEOTIDE SEQUENCE [LARGE SCALE GENOMIC DNA]</scope>
    <source>
        <strain evidence="1">HYR1</strain>
    </source>
</reference>
<organism evidence="1 2">
    <name type="scientific">Brachionus plicatilis</name>
    <name type="common">Marine rotifer</name>
    <name type="synonym">Brachionus muelleri</name>
    <dbReference type="NCBI Taxonomy" id="10195"/>
    <lineage>
        <taxon>Eukaryota</taxon>
        <taxon>Metazoa</taxon>
        <taxon>Spiralia</taxon>
        <taxon>Gnathifera</taxon>
        <taxon>Rotifera</taxon>
        <taxon>Eurotatoria</taxon>
        <taxon>Monogononta</taxon>
        <taxon>Pseudotrocha</taxon>
        <taxon>Ploima</taxon>
        <taxon>Brachionidae</taxon>
        <taxon>Brachionus</taxon>
    </lineage>
</organism>
<comment type="caution">
    <text evidence="1">The sequence shown here is derived from an EMBL/GenBank/DDBJ whole genome shotgun (WGS) entry which is preliminary data.</text>
</comment>
<keyword evidence="2" id="KW-1185">Reference proteome</keyword>
<dbReference type="Proteomes" id="UP000276133">
    <property type="component" value="Unassembled WGS sequence"/>
</dbReference>
<evidence type="ECO:0000313" key="2">
    <source>
        <dbReference type="Proteomes" id="UP000276133"/>
    </source>
</evidence>
<name>A0A3M7S9X0_BRAPC</name>
<sequence length="542" mass="63288">MDSFNSKLSASSNLSKYRKNKNRKSKSTVLSEILNSENAPFDFRFEPVDRKIAEHLKSQQLIQLCLPIFRHSDQVSYDRDDYFRVQINSTLDMEKSAVENSLFLAISRALLYKIFFFDDKYEFVVRKIISQYVQLCDGACYSDIILQQNLRKVLCSYWLSFVENGAFKPNTKYSEVFSNVLEFIYQIYQISVNNFSNNLLFKKFAVEDLSNILNIKIILFNGEDGRFFPKNKKLKVCESAESKKLRINDCVFLEKVGELDYQWLMPVTKQAFIRSTLVSEETKFYFFRVCANYSKQIILIEADQIKKALGTEIKKKQNFILFQKFLSEIAVHSLVSLQNIDFDFLHNCSDNDAIIHYLNSLWGKNHFSLKKVLKEIEPNRQIESESVERKKDLKSENDTDTSFCDLKGSSEVFNSSNILKFSIENLLNDVSSFKNFESKKSRKKIYEYFQEEEEIEFKMMDLLPNVCEKFEQFNSTANDLNESLHDNLEKKFPIVDRTQANSSECSLFISESKSKEFFLKKKSLDTCLNSLMKLSSSSSSEK</sequence>
<proteinExistence type="predicted"/>
<evidence type="ECO:0000313" key="1">
    <source>
        <dbReference type="EMBL" id="RNA32623.1"/>
    </source>
</evidence>
<dbReference type="AlphaFoldDB" id="A0A3M7S9X0"/>
<accession>A0A3M7S9X0</accession>
<dbReference type="OrthoDB" id="10479459at2759"/>
<gene>
    <name evidence="1" type="ORF">BpHYR1_052999</name>
</gene>